<evidence type="ECO:0000256" key="2">
    <source>
        <dbReference type="ARBA" id="ARBA00008684"/>
    </source>
</evidence>
<keyword evidence="9" id="KW-0418">Kinase</keyword>
<dbReference type="SUPFAM" id="SSF52058">
    <property type="entry name" value="L domain-like"/>
    <property type="match status" value="1"/>
</dbReference>
<evidence type="ECO:0000256" key="3">
    <source>
        <dbReference type="ARBA" id="ARBA00022614"/>
    </source>
</evidence>
<dbReference type="Pfam" id="PF13855">
    <property type="entry name" value="LRR_8"/>
    <property type="match status" value="1"/>
</dbReference>
<protein>
    <recommendedName>
        <fullName evidence="18">Protein kinase domain-containing protein</fullName>
    </recommendedName>
</protein>
<evidence type="ECO:0000256" key="10">
    <source>
        <dbReference type="ARBA" id="ARBA00022840"/>
    </source>
</evidence>
<comment type="similarity">
    <text evidence="2">Belongs to the protein kinase superfamily. Ser/Thr protein kinase family.</text>
</comment>
<keyword evidence="5 17" id="KW-0812">Transmembrane</keyword>
<evidence type="ECO:0000256" key="12">
    <source>
        <dbReference type="ARBA" id="ARBA00023136"/>
    </source>
</evidence>
<evidence type="ECO:0000256" key="13">
    <source>
        <dbReference type="ARBA" id="ARBA00023170"/>
    </source>
</evidence>
<comment type="caution">
    <text evidence="19">The sequence shown here is derived from an EMBL/GenBank/DDBJ whole genome shotgun (WGS) entry which is preliminary data.</text>
</comment>
<dbReference type="Proteomes" id="UP000822688">
    <property type="component" value="Chromosome 1"/>
</dbReference>
<dbReference type="SMART" id="SM00220">
    <property type="entry name" value="S_TKc"/>
    <property type="match status" value="1"/>
</dbReference>
<dbReference type="FunFam" id="3.80.10.10:FF:000400">
    <property type="entry name" value="Nuclear pore complex protein NUP107"/>
    <property type="match status" value="1"/>
</dbReference>
<dbReference type="PANTHER" id="PTHR48056:SF77">
    <property type="entry name" value="PROTEIN KINASE DOMAIN-CONTAINING PROTEIN"/>
    <property type="match status" value="1"/>
</dbReference>
<feature type="transmembrane region" description="Helical" evidence="17">
    <location>
        <begin position="272"/>
        <end position="296"/>
    </location>
</feature>
<dbReference type="Gene3D" id="1.10.510.10">
    <property type="entry name" value="Transferase(Phosphotransferase) domain 1"/>
    <property type="match status" value="1"/>
</dbReference>
<feature type="region of interest" description="Disordered" evidence="16">
    <location>
        <begin position="612"/>
        <end position="632"/>
    </location>
</feature>
<dbReference type="InterPro" id="IPR003591">
    <property type="entry name" value="Leu-rich_rpt_typical-subtyp"/>
</dbReference>
<dbReference type="EMBL" id="CM026421">
    <property type="protein sequence ID" value="KAG0592318.1"/>
    <property type="molecule type" value="Genomic_DNA"/>
</dbReference>
<keyword evidence="4" id="KW-0808">Transferase</keyword>
<dbReference type="AlphaFoldDB" id="A0A8T0JBV8"/>
<dbReference type="InterPro" id="IPR011009">
    <property type="entry name" value="Kinase-like_dom_sf"/>
</dbReference>
<dbReference type="SMART" id="SM00369">
    <property type="entry name" value="LRR_TYP"/>
    <property type="match status" value="2"/>
</dbReference>
<evidence type="ECO:0000256" key="16">
    <source>
        <dbReference type="SAM" id="MobiDB-lite"/>
    </source>
</evidence>
<dbReference type="PANTHER" id="PTHR48056">
    <property type="entry name" value="LRR RECEPTOR-LIKE SERINE/THREONINE-PROTEIN KINASE-RELATED"/>
    <property type="match status" value="1"/>
</dbReference>
<dbReference type="FunFam" id="1.10.510.10:FF:000146">
    <property type="entry name" value="LRR receptor-like serine/threonine-protein kinase IOS1"/>
    <property type="match status" value="1"/>
</dbReference>
<evidence type="ECO:0000256" key="1">
    <source>
        <dbReference type="ARBA" id="ARBA00004370"/>
    </source>
</evidence>
<dbReference type="PRINTS" id="PR00019">
    <property type="entry name" value="LEURICHRPT"/>
</dbReference>
<evidence type="ECO:0000256" key="8">
    <source>
        <dbReference type="ARBA" id="ARBA00022741"/>
    </source>
</evidence>
<dbReference type="InterPro" id="IPR032675">
    <property type="entry name" value="LRR_dom_sf"/>
</dbReference>
<proteinExistence type="inferred from homology"/>
<dbReference type="Pfam" id="PF08263">
    <property type="entry name" value="LRRNT_2"/>
    <property type="match status" value="1"/>
</dbReference>
<dbReference type="Pfam" id="PF00069">
    <property type="entry name" value="Pkinase"/>
    <property type="match status" value="1"/>
</dbReference>
<evidence type="ECO:0000256" key="5">
    <source>
        <dbReference type="ARBA" id="ARBA00022692"/>
    </source>
</evidence>
<evidence type="ECO:0000313" key="19">
    <source>
        <dbReference type="EMBL" id="KAG0592318.1"/>
    </source>
</evidence>
<evidence type="ECO:0000256" key="15">
    <source>
        <dbReference type="PROSITE-ProRule" id="PRU10141"/>
    </source>
</evidence>
<dbReference type="GO" id="GO:0005524">
    <property type="term" value="F:ATP binding"/>
    <property type="evidence" value="ECO:0007669"/>
    <property type="project" value="UniProtKB-UniRule"/>
</dbReference>
<dbReference type="Gene3D" id="3.30.200.20">
    <property type="entry name" value="Phosphorylase Kinase, domain 1"/>
    <property type="match status" value="1"/>
</dbReference>
<dbReference type="InterPro" id="IPR050647">
    <property type="entry name" value="Plant_LRR-RLKs"/>
</dbReference>
<keyword evidence="6" id="KW-0732">Signal</keyword>
<dbReference type="Pfam" id="PF00560">
    <property type="entry name" value="LRR_1"/>
    <property type="match status" value="1"/>
</dbReference>
<evidence type="ECO:0000256" key="14">
    <source>
        <dbReference type="ARBA" id="ARBA00023180"/>
    </source>
</evidence>
<organism evidence="19 20">
    <name type="scientific">Ceratodon purpureus</name>
    <name type="common">Fire moss</name>
    <name type="synonym">Dicranum purpureum</name>
    <dbReference type="NCBI Taxonomy" id="3225"/>
    <lineage>
        <taxon>Eukaryota</taxon>
        <taxon>Viridiplantae</taxon>
        <taxon>Streptophyta</taxon>
        <taxon>Embryophyta</taxon>
        <taxon>Bryophyta</taxon>
        <taxon>Bryophytina</taxon>
        <taxon>Bryopsida</taxon>
        <taxon>Dicranidae</taxon>
        <taxon>Pseudoditrichales</taxon>
        <taxon>Ditrichaceae</taxon>
        <taxon>Ceratodon</taxon>
    </lineage>
</organism>
<keyword evidence="20" id="KW-1185">Reference proteome</keyword>
<dbReference type="PROSITE" id="PS50011">
    <property type="entry name" value="PROTEIN_KINASE_DOM"/>
    <property type="match status" value="1"/>
</dbReference>
<evidence type="ECO:0000256" key="6">
    <source>
        <dbReference type="ARBA" id="ARBA00022729"/>
    </source>
</evidence>
<keyword evidence="8 15" id="KW-0547">Nucleotide-binding</keyword>
<feature type="transmembrane region" description="Helical" evidence="17">
    <location>
        <begin position="28"/>
        <end position="49"/>
    </location>
</feature>
<dbReference type="InterPro" id="IPR008271">
    <property type="entry name" value="Ser/Thr_kinase_AS"/>
</dbReference>
<evidence type="ECO:0000259" key="18">
    <source>
        <dbReference type="PROSITE" id="PS50011"/>
    </source>
</evidence>
<dbReference type="FunFam" id="3.30.200.20:FF:000434">
    <property type="entry name" value="Receptor-like serine/threonine-protein kinase"/>
    <property type="match status" value="1"/>
</dbReference>
<reference evidence="19" key="1">
    <citation type="submission" date="2020-06" db="EMBL/GenBank/DDBJ databases">
        <title>WGS assembly of Ceratodon purpureus strain R40.</title>
        <authorList>
            <person name="Carey S.B."/>
            <person name="Jenkins J."/>
            <person name="Shu S."/>
            <person name="Lovell J.T."/>
            <person name="Sreedasyam A."/>
            <person name="Maumus F."/>
            <person name="Tiley G.P."/>
            <person name="Fernandez-Pozo N."/>
            <person name="Barry K."/>
            <person name="Chen C."/>
            <person name="Wang M."/>
            <person name="Lipzen A."/>
            <person name="Daum C."/>
            <person name="Saski C.A."/>
            <person name="Payton A.C."/>
            <person name="Mcbreen J.C."/>
            <person name="Conrad R.E."/>
            <person name="Kollar L.M."/>
            <person name="Olsson S."/>
            <person name="Huttunen S."/>
            <person name="Landis J.B."/>
            <person name="Wickett N.J."/>
            <person name="Johnson M.G."/>
            <person name="Rensing S.A."/>
            <person name="Grimwood J."/>
            <person name="Schmutz J."/>
            <person name="Mcdaniel S.F."/>
        </authorList>
    </citation>
    <scope>NUCLEOTIDE SEQUENCE</scope>
    <source>
        <strain evidence="19">R40</strain>
    </source>
</reference>
<dbReference type="Gene3D" id="3.80.10.10">
    <property type="entry name" value="Ribonuclease Inhibitor"/>
    <property type="match status" value="1"/>
</dbReference>
<evidence type="ECO:0000256" key="11">
    <source>
        <dbReference type="ARBA" id="ARBA00022989"/>
    </source>
</evidence>
<evidence type="ECO:0000313" key="20">
    <source>
        <dbReference type="Proteomes" id="UP000822688"/>
    </source>
</evidence>
<keyword evidence="14" id="KW-0325">Glycoprotein</keyword>
<evidence type="ECO:0000256" key="4">
    <source>
        <dbReference type="ARBA" id="ARBA00022679"/>
    </source>
</evidence>
<keyword evidence="13" id="KW-0675">Receptor</keyword>
<gene>
    <name evidence="19" type="ORF">KC19_1G242100</name>
</gene>
<dbReference type="PROSITE" id="PS00108">
    <property type="entry name" value="PROTEIN_KINASE_ST"/>
    <property type="match status" value="1"/>
</dbReference>
<sequence length="632" mass="69591">MGCRDAKQLEWVSGKCYRAGSLAAAWPWSFVVSLLCVYLVPISSVALNLEGHALLDFVYNATVDESGLEHWSSSQRTPCAWTGIQCSNESQVLVINLSNRKLRGNVTLDTRKFKWLQALNLSSNNLEGEIPSKLGHSTNLRSLNLHSNNLSGMIPPELGLLRNLTELDLSNNQLQGAVPASLNHLTQLSSLNLSRNNFQGFLPQGGVLSSFSSDSYKNNDLCGFPITRSCDTGRLLSEDIDPASAAGAPVHVVVSKSDKNGLEFVKNKKVSIIIIVVVCVAAIAISKIFLGGLWYWRRTRQRNVCEIKLSGGKMVMFQMSGKSTPSTTSIMEKIEKLTSEDIIGTGGYGTVYRLVLDDQTVLAVKKLSRGGIDRERGFERELETLADLKHKNICPLRGYYSAPHINILLYDLMGNGGLDVWLHDYETAGLKPLDWTTRVRIGIGAARGLAYLHHDCVPRIIHRDVKSSNILLDAELEAHISDFGLAKLMDHDQTHVTTAVAGSLGFLAPEYVDTGLATEKVDIYSFGVVLLELITGRHPCDDLFKASGVSLPQWVRNLTDDNNFEEILDDVLVNTCSNEEVVMFLDTALFCTNTLPSHRPTMARVVKMLENHQSPRPSVGNDSIASSSHTLW</sequence>
<name>A0A8T0JBV8_CERPU</name>
<dbReference type="GO" id="GO:0004672">
    <property type="term" value="F:protein kinase activity"/>
    <property type="evidence" value="ECO:0007669"/>
    <property type="project" value="InterPro"/>
</dbReference>
<dbReference type="InterPro" id="IPR001611">
    <property type="entry name" value="Leu-rich_rpt"/>
</dbReference>
<evidence type="ECO:0000256" key="7">
    <source>
        <dbReference type="ARBA" id="ARBA00022737"/>
    </source>
</evidence>
<feature type="binding site" evidence="15">
    <location>
        <position position="366"/>
    </location>
    <ligand>
        <name>ATP</name>
        <dbReference type="ChEBI" id="CHEBI:30616"/>
    </ligand>
</feature>
<keyword evidence="7" id="KW-0677">Repeat</keyword>
<evidence type="ECO:0000256" key="9">
    <source>
        <dbReference type="ARBA" id="ARBA00022777"/>
    </source>
</evidence>
<accession>A0A8T0JBV8</accession>
<feature type="domain" description="Protein kinase" evidence="18">
    <location>
        <begin position="337"/>
        <end position="615"/>
    </location>
</feature>
<dbReference type="PROSITE" id="PS00107">
    <property type="entry name" value="PROTEIN_KINASE_ATP"/>
    <property type="match status" value="1"/>
</dbReference>
<evidence type="ECO:0000256" key="17">
    <source>
        <dbReference type="SAM" id="Phobius"/>
    </source>
</evidence>
<comment type="subcellular location">
    <subcellularLocation>
        <location evidence="1">Membrane</location>
    </subcellularLocation>
</comment>
<dbReference type="InterPro" id="IPR013210">
    <property type="entry name" value="LRR_N_plant-typ"/>
</dbReference>
<dbReference type="PROSITE" id="PS51450">
    <property type="entry name" value="LRR"/>
    <property type="match status" value="1"/>
</dbReference>
<dbReference type="InterPro" id="IPR000719">
    <property type="entry name" value="Prot_kinase_dom"/>
</dbReference>
<keyword evidence="11 17" id="KW-1133">Transmembrane helix</keyword>
<keyword evidence="12 17" id="KW-0472">Membrane</keyword>
<keyword evidence="3" id="KW-0433">Leucine-rich repeat</keyword>
<dbReference type="SUPFAM" id="SSF56112">
    <property type="entry name" value="Protein kinase-like (PK-like)"/>
    <property type="match status" value="1"/>
</dbReference>
<dbReference type="InterPro" id="IPR017441">
    <property type="entry name" value="Protein_kinase_ATP_BS"/>
</dbReference>
<keyword evidence="10 15" id="KW-0067">ATP-binding</keyword>
<dbReference type="GO" id="GO:0016020">
    <property type="term" value="C:membrane"/>
    <property type="evidence" value="ECO:0007669"/>
    <property type="project" value="UniProtKB-SubCell"/>
</dbReference>